<dbReference type="AlphaFoldDB" id="A0A8S2UI51"/>
<name>A0A8S2UI51_9BILA</name>
<feature type="non-terminal residue" evidence="2">
    <location>
        <position position="1"/>
    </location>
</feature>
<proteinExistence type="predicted"/>
<protein>
    <submittedName>
        <fullName evidence="2">Uncharacterized protein</fullName>
    </submittedName>
</protein>
<dbReference type="Proteomes" id="UP000677228">
    <property type="component" value="Unassembled WGS sequence"/>
</dbReference>
<dbReference type="EMBL" id="CAJOBA010063426">
    <property type="protein sequence ID" value="CAF4345021.1"/>
    <property type="molecule type" value="Genomic_DNA"/>
</dbReference>
<gene>
    <name evidence="1" type="ORF">OVA965_LOCUS39468</name>
    <name evidence="2" type="ORF">TMI583_LOCUS40776</name>
</gene>
<reference evidence="2" key="1">
    <citation type="submission" date="2021-02" db="EMBL/GenBank/DDBJ databases">
        <authorList>
            <person name="Nowell W R."/>
        </authorList>
    </citation>
    <scope>NUCLEOTIDE SEQUENCE</scope>
</reference>
<dbReference type="Proteomes" id="UP000682733">
    <property type="component" value="Unassembled WGS sequence"/>
</dbReference>
<organism evidence="2 3">
    <name type="scientific">Didymodactylos carnosus</name>
    <dbReference type="NCBI Taxonomy" id="1234261"/>
    <lineage>
        <taxon>Eukaryota</taxon>
        <taxon>Metazoa</taxon>
        <taxon>Spiralia</taxon>
        <taxon>Gnathifera</taxon>
        <taxon>Rotifera</taxon>
        <taxon>Eurotatoria</taxon>
        <taxon>Bdelloidea</taxon>
        <taxon>Philodinida</taxon>
        <taxon>Philodinidae</taxon>
        <taxon>Didymodactylos</taxon>
    </lineage>
</organism>
<evidence type="ECO:0000313" key="3">
    <source>
        <dbReference type="Proteomes" id="UP000682733"/>
    </source>
</evidence>
<dbReference type="EMBL" id="CAJNOK010040916">
    <property type="protein sequence ID" value="CAF1554332.1"/>
    <property type="molecule type" value="Genomic_DNA"/>
</dbReference>
<dbReference type="Gene3D" id="1.25.10.10">
    <property type="entry name" value="Leucine-rich Repeat Variant"/>
    <property type="match status" value="1"/>
</dbReference>
<evidence type="ECO:0000313" key="2">
    <source>
        <dbReference type="EMBL" id="CAF4345021.1"/>
    </source>
</evidence>
<comment type="caution">
    <text evidence="2">The sequence shown here is derived from an EMBL/GenBank/DDBJ whole genome shotgun (WGS) entry which is preliminary data.</text>
</comment>
<accession>A0A8S2UI51</accession>
<sequence>LTAHLQILADVFLIAETGLIKVPMAPEVTYPKQNLLYVQQFMANLLKIVFSHL</sequence>
<dbReference type="InterPro" id="IPR011989">
    <property type="entry name" value="ARM-like"/>
</dbReference>
<evidence type="ECO:0000313" key="1">
    <source>
        <dbReference type="EMBL" id="CAF1554332.1"/>
    </source>
</evidence>